<dbReference type="Proteomes" id="UP000244856">
    <property type="component" value="Unassembled WGS sequence"/>
</dbReference>
<evidence type="ECO:0000313" key="4">
    <source>
        <dbReference type="Proteomes" id="UP000439917"/>
    </source>
</evidence>
<sequence>MIIPTIPDVLFKPNETLLNMIHGGPATAPRRYFIMPLTITDSEPAVSKICRVINKQPQLYYILWLNSFT</sequence>
<accession>A0A2S9U909</accession>
<dbReference type="KEGG" id="csj:CSK29544_03461"/>
<proteinExistence type="predicted"/>
<reference evidence="1 4" key="2">
    <citation type="submission" date="2019-09" db="EMBL/GenBank/DDBJ databases">
        <title>Prevalence, distribution, and phylogeny of type two toxin-antitoxin genes possessed by Cronobacter species where C. sakazakii homologs follow sequence type lineages.</title>
        <authorList>
            <person name="Finkelstein S."/>
            <person name="Negrete F."/>
            <person name="Jang H."/>
            <person name="Gopinath G.R."/>
            <person name="Tall B.D."/>
        </authorList>
    </citation>
    <scope>NUCLEOTIDE SEQUENCE [LARGE SCALE GENOMIC DNA]</scope>
    <source>
        <strain evidence="1 4">MOD1_Comp4</strain>
    </source>
</reference>
<evidence type="ECO:0000313" key="1">
    <source>
        <dbReference type="EMBL" id="KAB0882174.1"/>
    </source>
</evidence>
<comment type="caution">
    <text evidence="2">The sequence shown here is derived from an EMBL/GenBank/DDBJ whole genome shotgun (WGS) entry which is preliminary data.</text>
</comment>
<dbReference type="EMBL" id="NCTU01000005">
    <property type="protein sequence ID" value="PUW04751.1"/>
    <property type="molecule type" value="Genomic_DNA"/>
</dbReference>
<reference evidence="2 3" key="1">
    <citation type="submission" date="2017-04" db="EMBL/GenBank/DDBJ databases">
        <title>Cronobacter sakazakii, ST83 Lineage Isolates.</title>
        <authorList>
            <person name="Chase H."/>
            <person name="Tall B."/>
            <person name="Gopinath G."/>
            <person name="Lehner A."/>
        </authorList>
    </citation>
    <scope>NUCLEOTIDE SEQUENCE [LARGE SCALE GENOMIC DNA]</scope>
    <source>
        <strain evidence="2 3">MOD1_Comp15</strain>
    </source>
</reference>
<organism evidence="2 3">
    <name type="scientific">Cronobacter sakazakii</name>
    <name type="common">Enterobacter sakazakii</name>
    <dbReference type="NCBI Taxonomy" id="28141"/>
    <lineage>
        <taxon>Bacteria</taxon>
        <taxon>Pseudomonadati</taxon>
        <taxon>Pseudomonadota</taxon>
        <taxon>Gammaproteobacteria</taxon>
        <taxon>Enterobacterales</taxon>
        <taxon>Enterobacteriaceae</taxon>
        <taxon>Cronobacter</taxon>
    </lineage>
</organism>
<evidence type="ECO:0000313" key="3">
    <source>
        <dbReference type="Proteomes" id="UP000244856"/>
    </source>
</evidence>
<name>A0A2S9U909_CROSK</name>
<dbReference type="EMBL" id="WAGF01000001">
    <property type="protein sequence ID" value="KAB0882174.1"/>
    <property type="molecule type" value="Genomic_DNA"/>
</dbReference>
<protein>
    <submittedName>
        <fullName evidence="2">Uncharacterized protein</fullName>
    </submittedName>
</protein>
<evidence type="ECO:0000313" key="2">
    <source>
        <dbReference type="EMBL" id="PUW04751.1"/>
    </source>
</evidence>
<dbReference type="AlphaFoldDB" id="A0A2S9U909"/>
<dbReference type="Proteomes" id="UP000439917">
    <property type="component" value="Unassembled WGS sequence"/>
</dbReference>
<gene>
    <name evidence="2" type="ORF">B7T07_12990</name>
    <name evidence="1" type="ORF">FZI38_00080</name>
</gene>